<dbReference type="Proteomes" id="UP000053477">
    <property type="component" value="Unassembled WGS sequence"/>
</dbReference>
<dbReference type="AlphaFoldDB" id="A0A0H2S0A4"/>
<dbReference type="InParanoid" id="A0A0H2S0A4"/>
<protein>
    <submittedName>
        <fullName evidence="2">Uncharacterized protein</fullName>
    </submittedName>
</protein>
<feature type="region of interest" description="Disordered" evidence="1">
    <location>
        <begin position="162"/>
        <end position="203"/>
    </location>
</feature>
<evidence type="ECO:0000256" key="1">
    <source>
        <dbReference type="SAM" id="MobiDB-lite"/>
    </source>
</evidence>
<proteinExistence type="predicted"/>
<feature type="compositionally biased region" description="Polar residues" evidence="1">
    <location>
        <begin position="170"/>
        <end position="194"/>
    </location>
</feature>
<keyword evidence="3" id="KW-1185">Reference proteome</keyword>
<sequence length="203" mass="22831">MLNPFPFFVKLIPRREQSSARSAHKRTDLHCELAVAGVWVSPRKTNIGARWTGIVHTLDRGYRSRILFLGGTVAGGGKWDNSTTNSPPFFLVSGSRNHPRTPTARERLTRTVLLTWRQGTRKSALDHLQSNLRKGQSYRFFLRGSEGRKVFANPRYLSRKHTNGCGSPFPTLSQGHRSCRTASAQETPDSTVRSLNKEDLSAR</sequence>
<accession>A0A0H2S0A4</accession>
<evidence type="ECO:0000313" key="3">
    <source>
        <dbReference type="Proteomes" id="UP000053477"/>
    </source>
</evidence>
<reference evidence="2 3" key="1">
    <citation type="submission" date="2015-04" db="EMBL/GenBank/DDBJ databases">
        <title>Complete genome sequence of Schizopora paradoxa KUC8140, a cosmopolitan wood degrader in East Asia.</title>
        <authorList>
            <consortium name="DOE Joint Genome Institute"/>
            <person name="Min B."/>
            <person name="Park H."/>
            <person name="Jang Y."/>
            <person name="Kim J.-J."/>
            <person name="Kim K.H."/>
            <person name="Pangilinan J."/>
            <person name="Lipzen A."/>
            <person name="Riley R."/>
            <person name="Grigoriev I.V."/>
            <person name="Spatafora J.W."/>
            <person name="Choi I.-G."/>
        </authorList>
    </citation>
    <scope>NUCLEOTIDE SEQUENCE [LARGE SCALE GENOMIC DNA]</scope>
    <source>
        <strain evidence="2 3">KUC8140</strain>
    </source>
</reference>
<evidence type="ECO:0000313" key="2">
    <source>
        <dbReference type="EMBL" id="KLO10416.1"/>
    </source>
</evidence>
<dbReference type="EMBL" id="KQ086027">
    <property type="protein sequence ID" value="KLO10416.1"/>
    <property type="molecule type" value="Genomic_DNA"/>
</dbReference>
<organism evidence="2 3">
    <name type="scientific">Schizopora paradoxa</name>
    <dbReference type="NCBI Taxonomy" id="27342"/>
    <lineage>
        <taxon>Eukaryota</taxon>
        <taxon>Fungi</taxon>
        <taxon>Dikarya</taxon>
        <taxon>Basidiomycota</taxon>
        <taxon>Agaricomycotina</taxon>
        <taxon>Agaricomycetes</taxon>
        <taxon>Hymenochaetales</taxon>
        <taxon>Schizoporaceae</taxon>
        <taxon>Schizopora</taxon>
    </lineage>
</organism>
<gene>
    <name evidence="2" type="ORF">SCHPADRAFT_906922</name>
</gene>
<name>A0A0H2S0A4_9AGAM</name>